<sequence>MRHTKITIAGNWHGRTLLVVLVLMACAGGRSQALGTASGREATYQINSRGFRVGEMKTTSQPLTRDGRRLILFRSTTAIDAKFLFFSKQSISHDEAVVGENGPIEYRHDRHEKGVTREVEARFTETQVKLEIREEGRPRTVVIPRDRYDFTTMDCAEMSLAKEGDRKEIRLLNLENGRIVTRKYVWRKSEEISVTGKKILCRVIDFEDQDNQCRRWVTRDEKGILIARQEGKGDAGSYLLKIATLVESL</sequence>
<dbReference type="InterPro" id="IPR021457">
    <property type="entry name" value="DUF3108"/>
</dbReference>
<dbReference type="Proteomes" id="UP000811899">
    <property type="component" value="Unassembled WGS sequence"/>
</dbReference>
<dbReference type="AlphaFoldDB" id="A0AAW4L5E3"/>
<evidence type="ECO:0000313" key="1">
    <source>
        <dbReference type="EMBL" id="MBT0666198.1"/>
    </source>
</evidence>
<comment type="caution">
    <text evidence="1">The sequence shown here is derived from an EMBL/GenBank/DDBJ whole genome shotgun (WGS) entry which is preliminary data.</text>
</comment>
<keyword evidence="2" id="KW-1185">Reference proteome</keyword>
<name>A0AAW4L5E3_9BACT</name>
<reference evidence="1 2" key="1">
    <citation type="submission" date="2021-05" db="EMBL/GenBank/DDBJ databases">
        <title>The draft genome of Geobacter pelophilus DSM 12255.</title>
        <authorList>
            <person name="Xu Z."/>
            <person name="Masuda Y."/>
            <person name="Itoh H."/>
            <person name="Senoo K."/>
        </authorList>
    </citation>
    <scope>NUCLEOTIDE SEQUENCE [LARGE SCALE GENOMIC DNA]</scope>
    <source>
        <strain evidence="1 2">DSM 12255</strain>
    </source>
</reference>
<protein>
    <submittedName>
        <fullName evidence="1">DUF3108 domain-containing protein</fullName>
    </submittedName>
</protein>
<dbReference type="RefSeq" id="WP_214172969.1">
    <property type="nucleotide sequence ID" value="NZ_JAHCVJ010000009.1"/>
</dbReference>
<accession>A0AAW4L5E3</accession>
<dbReference type="Pfam" id="PF11306">
    <property type="entry name" value="DUF3108"/>
    <property type="match status" value="1"/>
</dbReference>
<gene>
    <name evidence="1" type="ORF">KI809_17945</name>
</gene>
<organism evidence="1 2">
    <name type="scientific">Geoanaerobacter pelophilus</name>
    <dbReference type="NCBI Taxonomy" id="60036"/>
    <lineage>
        <taxon>Bacteria</taxon>
        <taxon>Pseudomonadati</taxon>
        <taxon>Thermodesulfobacteriota</taxon>
        <taxon>Desulfuromonadia</taxon>
        <taxon>Geobacterales</taxon>
        <taxon>Geobacteraceae</taxon>
        <taxon>Geoanaerobacter</taxon>
    </lineage>
</organism>
<dbReference type="EMBL" id="JAHCVJ010000009">
    <property type="protein sequence ID" value="MBT0666198.1"/>
    <property type="molecule type" value="Genomic_DNA"/>
</dbReference>
<dbReference type="PROSITE" id="PS51257">
    <property type="entry name" value="PROKAR_LIPOPROTEIN"/>
    <property type="match status" value="1"/>
</dbReference>
<evidence type="ECO:0000313" key="2">
    <source>
        <dbReference type="Proteomes" id="UP000811899"/>
    </source>
</evidence>
<proteinExistence type="predicted"/>